<name>A0ABW3VCC1_9PSEU</name>
<gene>
    <name evidence="1" type="ORF">ACFQ34_00095</name>
</gene>
<evidence type="ECO:0000313" key="1">
    <source>
        <dbReference type="EMBL" id="MFD1231679.1"/>
    </source>
</evidence>
<comment type="caution">
    <text evidence="1">The sequence shown here is derived from an EMBL/GenBank/DDBJ whole genome shotgun (WGS) entry which is preliminary data.</text>
</comment>
<accession>A0ABW3VCC1</accession>
<reference evidence="2" key="1">
    <citation type="journal article" date="2019" name="Int. J. Syst. Evol. Microbiol.">
        <title>The Global Catalogue of Microorganisms (GCM) 10K type strain sequencing project: providing services to taxonomists for standard genome sequencing and annotation.</title>
        <authorList>
            <consortium name="The Broad Institute Genomics Platform"/>
            <consortium name="The Broad Institute Genome Sequencing Center for Infectious Disease"/>
            <person name="Wu L."/>
            <person name="Ma J."/>
        </authorList>
    </citation>
    <scope>NUCLEOTIDE SEQUENCE [LARGE SCALE GENOMIC DNA]</scope>
    <source>
        <strain evidence="2">CCUG 49018</strain>
    </source>
</reference>
<sequence>MIGELHRVLRPGGYALLAFQIGDNTLHLDEAFGHEVSLDFHRLQPDAVVALLDDAGFDLTARLVRAPDSSSAAAKIPQGFLIARKPC</sequence>
<evidence type="ECO:0008006" key="3">
    <source>
        <dbReference type="Google" id="ProtNLM"/>
    </source>
</evidence>
<dbReference type="SUPFAM" id="SSF53335">
    <property type="entry name" value="S-adenosyl-L-methionine-dependent methyltransferases"/>
    <property type="match status" value="1"/>
</dbReference>
<dbReference type="Proteomes" id="UP001597182">
    <property type="component" value="Unassembled WGS sequence"/>
</dbReference>
<evidence type="ECO:0000313" key="2">
    <source>
        <dbReference type="Proteomes" id="UP001597182"/>
    </source>
</evidence>
<dbReference type="Gene3D" id="3.40.50.150">
    <property type="entry name" value="Vaccinia Virus protein VP39"/>
    <property type="match status" value="1"/>
</dbReference>
<keyword evidence="2" id="KW-1185">Reference proteome</keyword>
<proteinExistence type="predicted"/>
<dbReference type="RefSeq" id="WP_049803540.1">
    <property type="nucleotide sequence ID" value="NZ_BAABKS010000045.1"/>
</dbReference>
<dbReference type="InterPro" id="IPR029063">
    <property type="entry name" value="SAM-dependent_MTases_sf"/>
</dbReference>
<organism evidence="1 2">
    <name type="scientific">Pseudonocardia benzenivorans</name>
    <dbReference type="NCBI Taxonomy" id="228005"/>
    <lineage>
        <taxon>Bacteria</taxon>
        <taxon>Bacillati</taxon>
        <taxon>Actinomycetota</taxon>
        <taxon>Actinomycetes</taxon>
        <taxon>Pseudonocardiales</taxon>
        <taxon>Pseudonocardiaceae</taxon>
        <taxon>Pseudonocardia</taxon>
    </lineage>
</organism>
<protein>
    <recommendedName>
        <fullName evidence="3">Methyltransferase family protein</fullName>
    </recommendedName>
</protein>
<dbReference type="EMBL" id="JBHTMB010000001">
    <property type="protein sequence ID" value="MFD1231679.1"/>
    <property type="molecule type" value="Genomic_DNA"/>
</dbReference>